<protein>
    <recommendedName>
        <fullName evidence="1">RNA ligase domain-containing protein</fullName>
    </recommendedName>
</protein>
<dbReference type="RefSeq" id="WP_214385657.1">
    <property type="nucleotide sequence ID" value="NZ_JAFLWW010000001.1"/>
</dbReference>
<reference evidence="2" key="1">
    <citation type="journal article" date="2021" name="Microorganisms">
        <title>Phylogenomic Reconstruction and Metabolic Potential of the Genus Aminobacter.</title>
        <authorList>
            <person name="Artuso I."/>
            <person name="Turrini P."/>
            <person name="Pirolo M."/>
            <person name="Lugli G.A."/>
            <person name="Ventura M."/>
            <person name="Visca P."/>
        </authorList>
    </citation>
    <scope>NUCLEOTIDE SEQUENCE</scope>
    <source>
        <strain evidence="2">LMG 26462</strain>
    </source>
</reference>
<comment type="caution">
    <text evidence="2">The sequence shown here is derived from an EMBL/GenBank/DDBJ whole genome shotgun (WGS) entry which is preliminary data.</text>
</comment>
<organism evidence="2 3">
    <name type="scientific">Aminobacter anthyllidis</name>
    <dbReference type="NCBI Taxonomy" id="1035067"/>
    <lineage>
        <taxon>Bacteria</taxon>
        <taxon>Pseudomonadati</taxon>
        <taxon>Pseudomonadota</taxon>
        <taxon>Alphaproteobacteria</taxon>
        <taxon>Hyphomicrobiales</taxon>
        <taxon>Phyllobacteriaceae</taxon>
        <taxon>Aminobacter</taxon>
    </lineage>
</organism>
<keyword evidence="3" id="KW-1185">Reference proteome</keyword>
<dbReference type="AlphaFoldDB" id="A0A9X1D138"/>
<dbReference type="Proteomes" id="UP001138921">
    <property type="component" value="Unassembled WGS sequence"/>
</dbReference>
<evidence type="ECO:0000313" key="3">
    <source>
        <dbReference type="Proteomes" id="UP001138921"/>
    </source>
</evidence>
<reference evidence="2" key="2">
    <citation type="submission" date="2021-03" db="EMBL/GenBank/DDBJ databases">
        <authorList>
            <person name="Artuso I."/>
            <person name="Turrini P."/>
            <person name="Pirolo M."/>
            <person name="Lugli G.A."/>
            <person name="Ventura M."/>
            <person name="Visca P."/>
        </authorList>
    </citation>
    <scope>NUCLEOTIDE SEQUENCE</scope>
    <source>
        <strain evidence="2">LMG 26462</strain>
    </source>
</reference>
<dbReference type="Pfam" id="PF09414">
    <property type="entry name" value="RNA_ligase"/>
    <property type="match status" value="1"/>
</dbReference>
<evidence type="ECO:0000259" key="1">
    <source>
        <dbReference type="Pfam" id="PF09414"/>
    </source>
</evidence>
<sequence length="198" mass="22027">MQFQPFPKLSRLSTSCIITEKLDGTNAQIVISEATSEDMDMTNETIAVVNGLALRAGSRSRWITPGKATDNYGFAAWAERNAPELAKLGLGQHFGEWYGHGIQRGYGLGERHFALFNSERWGPHNPQTPNCVQVVPVLHKGAFSDADIEEAMCDLRMNGSRMVDGFMNPEGIVVYVHSARSLFKKTFEYDLGKWQEAA</sequence>
<name>A0A9X1D138_9HYPH</name>
<evidence type="ECO:0000313" key="2">
    <source>
        <dbReference type="EMBL" id="MBT1154440.1"/>
    </source>
</evidence>
<dbReference type="InterPro" id="IPR021122">
    <property type="entry name" value="RNA_ligase_dom_REL/Rnl2"/>
</dbReference>
<proteinExistence type="predicted"/>
<feature type="domain" description="RNA ligase" evidence="1">
    <location>
        <begin position="16"/>
        <end position="184"/>
    </location>
</feature>
<accession>A0A9X1D138</accession>
<dbReference type="SUPFAM" id="SSF56091">
    <property type="entry name" value="DNA ligase/mRNA capping enzyme, catalytic domain"/>
    <property type="match status" value="1"/>
</dbReference>
<dbReference type="EMBL" id="JAFLWW010000001">
    <property type="protein sequence ID" value="MBT1154440.1"/>
    <property type="molecule type" value="Genomic_DNA"/>
</dbReference>
<gene>
    <name evidence="2" type="ORF">J1C56_02425</name>
</gene>